<feature type="transmembrane region" description="Helical" evidence="1">
    <location>
        <begin position="239"/>
        <end position="263"/>
    </location>
</feature>
<accession>A0A6G1G514</accession>
<keyword evidence="1" id="KW-0472">Membrane</keyword>
<reference evidence="2 4" key="1">
    <citation type="submission" date="2020-01" db="EMBL/GenBank/DDBJ databases">
        <authorList>
            <consortium name="DOE Joint Genome Institute"/>
            <person name="Haridas S."/>
            <person name="Albert R."/>
            <person name="Binder M."/>
            <person name="Bloem J."/>
            <person name="Labutti K."/>
            <person name="Salamov A."/>
            <person name="Andreopoulos B."/>
            <person name="Baker S.E."/>
            <person name="Barry K."/>
            <person name="Bills G."/>
            <person name="Bluhm B.H."/>
            <person name="Cannon C."/>
            <person name="Castanera R."/>
            <person name="Culley D.E."/>
            <person name="Daum C."/>
            <person name="Ezra D."/>
            <person name="Gonzalez J.B."/>
            <person name="Henrissat B."/>
            <person name="Kuo A."/>
            <person name="Liang C."/>
            <person name="Lipzen A."/>
            <person name="Lutzoni F."/>
            <person name="Magnuson J."/>
            <person name="Mondo S."/>
            <person name="Nolan M."/>
            <person name="Ohm R."/>
            <person name="Pangilinan J."/>
            <person name="Park H.-J."/>
            <person name="Ramirez L."/>
            <person name="Alfaro M."/>
            <person name="Sun H."/>
            <person name="Tritt A."/>
            <person name="Yoshinaga Y."/>
            <person name="Zwiers L.-H."/>
            <person name="Turgeon B.G."/>
            <person name="Goodwin S.B."/>
            <person name="Spatafora J.W."/>
            <person name="Crous P.W."/>
            <person name="Grigoriev I.V."/>
        </authorList>
    </citation>
    <scope>NUCLEOTIDE SEQUENCE</scope>
    <source>
        <strain evidence="2 4">CBS 781.70</strain>
    </source>
</reference>
<feature type="transmembrane region" description="Helical" evidence="1">
    <location>
        <begin position="212"/>
        <end position="233"/>
    </location>
</feature>
<protein>
    <recommendedName>
        <fullName evidence="5">Membrane fusion mating protein FIG1</fullName>
    </recommendedName>
</protein>
<gene>
    <name evidence="2 4" type="ORF">P152DRAFT_503658</name>
</gene>
<evidence type="ECO:0000256" key="1">
    <source>
        <dbReference type="SAM" id="Phobius"/>
    </source>
</evidence>
<dbReference type="GO" id="GO:0016020">
    <property type="term" value="C:membrane"/>
    <property type="evidence" value="ECO:0007669"/>
    <property type="project" value="InterPro"/>
</dbReference>
<name>A0A6G1G514_9PEZI</name>
<reference evidence="4" key="2">
    <citation type="submission" date="2020-04" db="EMBL/GenBank/DDBJ databases">
        <authorList>
            <consortium name="NCBI Genome Project"/>
        </authorList>
    </citation>
    <scope>NUCLEOTIDE SEQUENCE</scope>
    <source>
        <strain evidence="4">CBS 781.70</strain>
    </source>
</reference>
<dbReference type="InterPro" id="IPR033481">
    <property type="entry name" value="Dni1/Fig1"/>
</dbReference>
<feature type="transmembrane region" description="Helical" evidence="1">
    <location>
        <begin position="20"/>
        <end position="41"/>
    </location>
</feature>
<keyword evidence="1" id="KW-1133">Transmembrane helix</keyword>
<dbReference type="Pfam" id="PF12351">
    <property type="entry name" value="Fig1"/>
    <property type="match status" value="1"/>
</dbReference>
<feature type="transmembrane region" description="Helical" evidence="1">
    <location>
        <begin position="185"/>
        <end position="205"/>
    </location>
</feature>
<reference evidence="4" key="3">
    <citation type="submission" date="2025-04" db="UniProtKB">
        <authorList>
            <consortium name="RefSeq"/>
        </authorList>
    </citation>
    <scope>IDENTIFICATION</scope>
    <source>
        <strain evidence="4">CBS 781.70</strain>
    </source>
</reference>
<dbReference type="PANTHER" id="PTHR28092">
    <property type="entry name" value="FACTOR-INDUCED GENE 1 PROTEIN"/>
    <property type="match status" value="1"/>
</dbReference>
<evidence type="ECO:0008006" key="5">
    <source>
        <dbReference type="Google" id="ProtNLM"/>
    </source>
</evidence>
<sequence length="269" mass="28614">MSRISWSSFASNILPLIGYHHILMFALTIGIILSGESLVLAGCTNSSSFGRSVYVLSLTYQHTAAPPTSTDLFRNISDILSTASESLDVTVRVGYFGLCINDGSGWRCHRSVPGLGTTGAPNDPLMVVEMGRRYKDEVLFPGLLIGAMGISLLVIVALSTFPGWHEETDEETGSVTEVKPFPSRAVSQCALAATFLASFFTLISAMWQHVSAAAAIATLEVSLLGVITAHVGAVATAFVWLQLLLLVLVTLGLLVIIVSLAILNELTSD</sequence>
<dbReference type="GeneID" id="54422920"/>
<dbReference type="GO" id="GO:0000747">
    <property type="term" value="P:conjugation with cellular fusion"/>
    <property type="evidence" value="ECO:0007669"/>
    <property type="project" value="TreeGrafter"/>
</dbReference>
<evidence type="ECO:0000313" key="4">
    <source>
        <dbReference type="RefSeq" id="XP_033534631.1"/>
    </source>
</evidence>
<evidence type="ECO:0000313" key="2">
    <source>
        <dbReference type="EMBL" id="KAF1813000.1"/>
    </source>
</evidence>
<organism evidence="2">
    <name type="scientific">Eremomyces bilateralis CBS 781.70</name>
    <dbReference type="NCBI Taxonomy" id="1392243"/>
    <lineage>
        <taxon>Eukaryota</taxon>
        <taxon>Fungi</taxon>
        <taxon>Dikarya</taxon>
        <taxon>Ascomycota</taxon>
        <taxon>Pezizomycotina</taxon>
        <taxon>Dothideomycetes</taxon>
        <taxon>Dothideomycetes incertae sedis</taxon>
        <taxon>Eremomycetales</taxon>
        <taxon>Eremomycetaceae</taxon>
        <taxon>Eremomyces</taxon>
    </lineage>
</organism>
<dbReference type="PANTHER" id="PTHR28092:SF1">
    <property type="entry name" value="FACTOR-INDUCED GENE 1 PROTEIN"/>
    <property type="match status" value="1"/>
</dbReference>
<evidence type="ECO:0000313" key="3">
    <source>
        <dbReference type="Proteomes" id="UP000504638"/>
    </source>
</evidence>
<dbReference type="EMBL" id="ML975156">
    <property type="protein sequence ID" value="KAF1813000.1"/>
    <property type="molecule type" value="Genomic_DNA"/>
</dbReference>
<keyword evidence="1" id="KW-0812">Transmembrane</keyword>
<dbReference type="AlphaFoldDB" id="A0A6G1G514"/>
<dbReference type="RefSeq" id="XP_033534631.1">
    <property type="nucleotide sequence ID" value="XM_033682350.1"/>
</dbReference>
<dbReference type="OrthoDB" id="3550957at2759"/>
<feature type="transmembrane region" description="Helical" evidence="1">
    <location>
        <begin position="138"/>
        <end position="165"/>
    </location>
</feature>
<dbReference type="Proteomes" id="UP000504638">
    <property type="component" value="Unplaced"/>
</dbReference>
<dbReference type="GO" id="GO:0043332">
    <property type="term" value="C:mating projection tip"/>
    <property type="evidence" value="ECO:0007669"/>
    <property type="project" value="TreeGrafter"/>
</dbReference>
<keyword evidence="3" id="KW-1185">Reference proteome</keyword>
<proteinExistence type="predicted"/>